<protein>
    <submittedName>
        <fullName evidence="1">Uncharacterized protein</fullName>
    </submittedName>
</protein>
<proteinExistence type="predicted"/>
<feature type="non-terminal residue" evidence="1">
    <location>
        <position position="1"/>
    </location>
</feature>
<comment type="caution">
    <text evidence="1">The sequence shown here is derived from an EMBL/GenBank/DDBJ whole genome shotgun (WGS) entry which is preliminary data.</text>
</comment>
<evidence type="ECO:0000313" key="1">
    <source>
        <dbReference type="EMBL" id="CAE8587561.1"/>
    </source>
</evidence>
<dbReference type="EMBL" id="CAJNNV010002655">
    <property type="protein sequence ID" value="CAE8587561.1"/>
    <property type="molecule type" value="Genomic_DNA"/>
</dbReference>
<dbReference type="Proteomes" id="UP000654075">
    <property type="component" value="Unassembled WGS sequence"/>
</dbReference>
<accession>A0A813DMS2</accession>
<reference evidence="1" key="1">
    <citation type="submission" date="2021-02" db="EMBL/GenBank/DDBJ databases">
        <authorList>
            <person name="Dougan E. K."/>
            <person name="Rhodes N."/>
            <person name="Thang M."/>
            <person name="Chan C."/>
        </authorList>
    </citation>
    <scope>NUCLEOTIDE SEQUENCE</scope>
</reference>
<feature type="non-terminal residue" evidence="1">
    <location>
        <position position="98"/>
    </location>
</feature>
<organism evidence="1 2">
    <name type="scientific">Polarella glacialis</name>
    <name type="common">Dinoflagellate</name>
    <dbReference type="NCBI Taxonomy" id="89957"/>
    <lineage>
        <taxon>Eukaryota</taxon>
        <taxon>Sar</taxon>
        <taxon>Alveolata</taxon>
        <taxon>Dinophyceae</taxon>
        <taxon>Suessiales</taxon>
        <taxon>Suessiaceae</taxon>
        <taxon>Polarella</taxon>
    </lineage>
</organism>
<sequence>AVVFVPTMGNQLPTRCVTTCNPACCVACLNPQTARTEDGDGLGLKGTGNIFANASAVLSMAAEDMEDHFDNMSLDDHMEKELANEVELWRMETSSAGA</sequence>
<name>A0A813DMS2_POLGL</name>
<keyword evidence="2" id="KW-1185">Reference proteome</keyword>
<gene>
    <name evidence="1" type="ORF">PGLA1383_LOCUS6398</name>
</gene>
<dbReference type="AlphaFoldDB" id="A0A813DMS2"/>
<evidence type="ECO:0000313" key="2">
    <source>
        <dbReference type="Proteomes" id="UP000654075"/>
    </source>
</evidence>